<comment type="pathway">
    <text evidence="1">Nucleotide-sugar biosynthesis; UDP-N-acetyl-alpha-D-glucosamine biosynthesis; UDP-N-acetyl-alpha-D-glucosamine from N-acetyl-alpha-D-glucosamine 1-phosphate: step 1/1.</text>
</comment>
<evidence type="ECO:0000256" key="1">
    <source>
        <dbReference type="ARBA" id="ARBA00005208"/>
    </source>
</evidence>
<evidence type="ECO:0000256" key="4">
    <source>
        <dbReference type="ARBA" id="ARBA00022679"/>
    </source>
</evidence>
<dbReference type="GO" id="GO:0006048">
    <property type="term" value="P:UDP-N-acetylglucosamine biosynthetic process"/>
    <property type="evidence" value="ECO:0007669"/>
    <property type="project" value="TreeGrafter"/>
</dbReference>
<dbReference type="CDD" id="cd04193">
    <property type="entry name" value="UDPGlcNAc_PPase"/>
    <property type="match status" value="1"/>
</dbReference>
<reference evidence="7" key="1">
    <citation type="submission" date="2012-06" db="EMBL/GenBank/DDBJ databases">
        <title>Short 5' UTR of Entamoeba genes.</title>
        <authorList>
            <person name="Hiranuka K."/>
            <person name="Kumagai M."/>
            <person name="Wakaguri H."/>
            <person name="Suzuki Y."/>
            <person name="Sugano S."/>
            <person name="Watanabe J."/>
            <person name="Makioka A."/>
        </authorList>
    </citation>
    <scope>NUCLEOTIDE SEQUENCE</scope>
    <source>
        <strain evidence="7">IP1</strain>
    </source>
</reference>
<dbReference type="EMBL" id="AK423649">
    <property type="protein sequence ID" value="BAN42051.1"/>
    <property type="molecule type" value="mRNA"/>
</dbReference>
<evidence type="ECO:0000256" key="5">
    <source>
        <dbReference type="ARBA" id="ARBA00022695"/>
    </source>
</evidence>
<dbReference type="Gene3D" id="3.90.550.10">
    <property type="entry name" value="Spore Coat Polysaccharide Biosynthesis Protein SpsA, Chain A"/>
    <property type="match status" value="1"/>
</dbReference>
<dbReference type="SUPFAM" id="SSF53448">
    <property type="entry name" value="Nucleotide-diphospho-sugar transferases"/>
    <property type="match status" value="1"/>
</dbReference>
<sequence length="400" mass="45299">MYKPVNPTTDTIPLTKEHYKNGLKLLSEGKAALITLAGGQGSRLGFEHPKGMFVIPLKNPISIFGTTAARLLCLQKLANAHANITTTKLHWFLMTNEETTEEIKTFFKDHNFFGLCENQIHFFPQGMLPVTDFNGKTLYEEIGKPFMAPNGHGGLYKALEDNGVLDFMEKSGIKYTVVHNVDNIMNKAIDPNMIGYMDLLHSDICIKVVKKSFKEEKIGILVEEDKKVKCVEYTELTEELNKIKDNGDFEYGSGHISINAYTTEFFKKAAHTQLPFHIAKKKVTHILEDGTKVEPKENNAIKREMFFFDAFPLAERVSVFEIKREEEFSAIKNSIKEETDNVNTAIKDFYALNVKHLKNAGAIVDDSKSKVCDISFERTFEGEGLEEFKGKTVVLPFYLN</sequence>
<dbReference type="PANTHER" id="PTHR11952">
    <property type="entry name" value="UDP- GLUCOSE PYROPHOSPHORYLASE"/>
    <property type="match status" value="1"/>
</dbReference>
<proteinExistence type="evidence at transcript level"/>
<evidence type="ECO:0000256" key="3">
    <source>
        <dbReference type="ARBA" id="ARBA00012457"/>
    </source>
</evidence>
<dbReference type="GO" id="GO:0003977">
    <property type="term" value="F:UDP-N-acetylglucosamine diphosphorylase activity"/>
    <property type="evidence" value="ECO:0007669"/>
    <property type="project" value="UniProtKB-EC"/>
</dbReference>
<keyword evidence="5" id="KW-0548">Nucleotidyltransferase</keyword>
<dbReference type="VEuPathDB" id="AmoebaDB:EIN_173290"/>
<dbReference type="EC" id="2.7.7.23" evidence="3"/>
<comment type="catalytic activity">
    <reaction evidence="6">
        <text>N-acetyl-alpha-D-glucosamine 1-phosphate + UTP + H(+) = UDP-N-acetyl-alpha-D-glucosamine + diphosphate</text>
        <dbReference type="Rhea" id="RHEA:13509"/>
        <dbReference type="ChEBI" id="CHEBI:15378"/>
        <dbReference type="ChEBI" id="CHEBI:33019"/>
        <dbReference type="ChEBI" id="CHEBI:46398"/>
        <dbReference type="ChEBI" id="CHEBI:57705"/>
        <dbReference type="ChEBI" id="CHEBI:57776"/>
        <dbReference type="EC" id="2.7.7.23"/>
    </reaction>
</comment>
<keyword evidence="4" id="KW-0808">Transferase</keyword>
<evidence type="ECO:0000256" key="2">
    <source>
        <dbReference type="ARBA" id="ARBA00010401"/>
    </source>
</evidence>
<dbReference type="Pfam" id="PF01704">
    <property type="entry name" value="UDPGP"/>
    <property type="match status" value="1"/>
</dbReference>
<dbReference type="InterPro" id="IPR039741">
    <property type="entry name" value="UDP-sugar_pyrophosphorylase"/>
</dbReference>
<dbReference type="PANTHER" id="PTHR11952:SF2">
    <property type="entry name" value="LD24639P"/>
    <property type="match status" value="1"/>
</dbReference>
<dbReference type="AlphaFoldDB" id="S0B5Z5"/>
<name>S0B5Z5_ENTIV</name>
<comment type="similarity">
    <text evidence="2">Belongs to the UDPGP type 1 family.</text>
</comment>
<accession>S0B5Z5</accession>
<protein>
    <recommendedName>
        <fullName evidence="3">UDP-N-acetylglucosamine diphosphorylase</fullName>
        <ecNumber evidence="3">2.7.7.23</ecNumber>
    </recommendedName>
</protein>
<evidence type="ECO:0000256" key="6">
    <source>
        <dbReference type="ARBA" id="ARBA00048493"/>
    </source>
</evidence>
<dbReference type="InterPro" id="IPR002618">
    <property type="entry name" value="UDPGP_fam"/>
</dbReference>
<dbReference type="InterPro" id="IPR029044">
    <property type="entry name" value="Nucleotide-diphossugar_trans"/>
</dbReference>
<evidence type="ECO:0000313" key="7">
    <source>
        <dbReference type="EMBL" id="BAN42051.1"/>
    </source>
</evidence>
<organism evidence="7">
    <name type="scientific">Entamoeba invadens</name>
    <dbReference type="NCBI Taxonomy" id="33085"/>
    <lineage>
        <taxon>Eukaryota</taxon>
        <taxon>Amoebozoa</taxon>
        <taxon>Evosea</taxon>
        <taxon>Archamoebae</taxon>
        <taxon>Mastigamoebida</taxon>
        <taxon>Entamoebidae</taxon>
        <taxon>Entamoeba</taxon>
    </lineage>
</organism>